<dbReference type="CDD" id="cd07185">
    <property type="entry name" value="OmpA_C-like"/>
    <property type="match status" value="1"/>
</dbReference>
<feature type="domain" description="OmpA-like" evidence="4">
    <location>
        <begin position="321"/>
        <end position="435"/>
    </location>
</feature>
<dbReference type="InterPro" id="IPR006665">
    <property type="entry name" value="OmpA-like"/>
</dbReference>
<dbReference type="PANTHER" id="PTHR30570:SF1">
    <property type="entry name" value="PHOSPHATE-BINDING PROTEIN PSTS"/>
    <property type="match status" value="1"/>
</dbReference>
<organism evidence="5 6">
    <name type="scientific">Candidatus Pseudomonas phytovorans</name>
    <dbReference type="NCBI Taxonomy" id="3121377"/>
    <lineage>
        <taxon>Bacteria</taxon>
        <taxon>Pseudomonadati</taxon>
        <taxon>Pseudomonadota</taxon>
        <taxon>Gammaproteobacteria</taxon>
        <taxon>Pseudomonadales</taxon>
        <taxon>Pseudomonadaceae</taxon>
        <taxon>Pseudomonas</taxon>
    </lineage>
</organism>
<accession>A0AAJ5WL49</accession>
<evidence type="ECO:0000256" key="1">
    <source>
        <dbReference type="ARBA" id="ARBA00022729"/>
    </source>
</evidence>
<dbReference type="InterPro" id="IPR024370">
    <property type="entry name" value="PBP_domain"/>
</dbReference>
<dbReference type="Gene3D" id="3.40.190.10">
    <property type="entry name" value="Periplasmic binding protein-like II"/>
    <property type="match status" value="2"/>
</dbReference>
<dbReference type="CDD" id="cd13653">
    <property type="entry name" value="PBP2_phosphate_like_1"/>
    <property type="match status" value="1"/>
</dbReference>
<sequence>MPRLLVLLLTLLPLATLAEPAHLRVQGSNTIGAALLPALVQGQLRAQHATAIAQQSGNVANETVITAQDANGRPVRVDIAAHGSSTGFAALGRGDADLAAASRPINDSEVRQLRALGDLRAASAEQVIGLDGVAVIVHPDNPLPGLNTEQLAHIFSGKIQRWEQLGIAGGAIHLYARDDRSGTFETFKALVLEPQHDDLSAKARRFESSDELALKVATDRQAIGFSSLAAVHGAKVLAVAEGDAPAMLPERALVASEDYPLSRRLYFYLPANPKAQAKALADFAQSPAGQAIVARQGFVSQQIQAQPVAPQADMPPRYRTLAQQAQRLSVNFRFQEGSASLDNKALRDVQRVAEYLRQAGKLQSKAVLVGFGDPKETPGRAALLSRLRAQAVRRELARDGVELLEITGMGDELPVAGNELEQGRLRNRRVEVWVY</sequence>
<evidence type="ECO:0000256" key="2">
    <source>
        <dbReference type="PROSITE-ProRule" id="PRU00473"/>
    </source>
</evidence>
<keyword evidence="1 3" id="KW-0732">Signal</keyword>
<evidence type="ECO:0000256" key="3">
    <source>
        <dbReference type="SAM" id="SignalP"/>
    </source>
</evidence>
<dbReference type="SUPFAM" id="SSF103088">
    <property type="entry name" value="OmpA-like"/>
    <property type="match status" value="1"/>
</dbReference>
<dbReference type="GO" id="GO:0016020">
    <property type="term" value="C:membrane"/>
    <property type="evidence" value="ECO:0007669"/>
    <property type="project" value="UniProtKB-UniRule"/>
</dbReference>
<dbReference type="PANTHER" id="PTHR30570">
    <property type="entry name" value="PERIPLASMIC PHOSPHATE BINDING COMPONENT OF PHOSPHATE ABC TRANSPORTER"/>
    <property type="match status" value="1"/>
</dbReference>
<dbReference type="AlphaFoldDB" id="A0AAJ5WL49"/>
<keyword evidence="2" id="KW-0472">Membrane</keyword>
<dbReference type="Proteomes" id="UP001216329">
    <property type="component" value="Chromosome"/>
</dbReference>
<feature type="signal peptide" evidence="3">
    <location>
        <begin position="1"/>
        <end position="18"/>
    </location>
</feature>
<reference evidence="5" key="1">
    <citation type="submission" date="2023-03" db="EMBL/GenBank/DDBJ databases">
        <title>Andean soil-derived lignocellulolytic bacterial consortium as a source of novel taxa and putative plastic-active enzymes.</title>
        <authorList>
            <person name="Diaz-Garcia L."/>
            <person name="Chuvochina M."/>
            <person name="Feuerriegel G."/>
            <person name="Bunk B."/>
            <person name="Sproer C."/>
            <person name="Streit W.R."/>
            <person name="Rodriguez L.M."/>
            <person name="Overmann J."/>
            <person name="Jimenez D.J."/>
        </authorList>
    </citation>
    <scope>NUCLEOTIDE SEQUENCE</scope>
    <source>
        <strain evidence="5">MAG 876</strain>
    </source>
</reference>
<evidence type="ECO:0000313" key="6">
    <source>
        <dbReference type="Proteomes" id="UP001216329"/>
    </source>
</evidence>
<feature type="chain" id="PRO_5042612629" evidence="3">
    <location>
        <begin position="19"/>
        <end position="435"/>
    </location>
</feature>
<name>A0AAJ5WL49_9PSED</name>
<dbReference type="Pfam" id="PF00691">
    <property type="entry name" value="OmpA"/>
    <property type="match status" value="1"/>
</dbReference>
<dbReference type="Pfam" id="PF12849">
    <property type="entry name" value="PBP_like_2"/>
    <property type="match status" value="1"/>
</dbReference>
<evidence type="ECO:0000259" key="4">
    <source>
        <dbReference type="PROSITE" id="PS51123"/>
    </source>
</evidence>
<dbReference type="Gene3D" id="3.30.1330.60">
    <property type="entry name" value="OmpA-like domain"/>
    <property type="match status" value="1"/>
</dbReference>
<proteinExistence type="predicted"/>
<dbReference type="SUPFAM" id="SSF53850">
    <property type="entry name" value="Periplasmic binding protein-like II"/>
    <property type="match status" value="1"/>
</dbReference>
<protein>
    <submittedName>
        <fullName evidence="5">Substrate-binding domain-containing protein</fullName>
    </submittedName>
</protein>
<dbReference type="InterPro" id="IPR036737">
    <property type="entry name" value="OmpA-like_sf"/>
</dbReference>
<gene>
    <name evidence="5" type="ORF">P0Y58_13235</name>
</gene>
<dbReference type="EMBL" id="CP119325">
    <property type="protein sequence ID" value="WEK33099.1"/>
    <property type="molecule type" value="Genomic_DNA"/>
</dbReference>
<dbReference type="PROSITE" id="PS51123">
    <property type="entry name" value="OMPA_2"/>
    <property type="match status" value="1"/>
</dbReference>
<evidence type="ECO:0000313" key="5">
    <source>
        <dbReference type="EMBL" id="WEK33099.1"/>
    </source>
</evidence>
<dbReference type="InterPro" id="IPR050811">
    <property type="entry name" value="Phosphate_ABC_transporter"/>
</dbReference>